<evidence type="ECO:0000256" key="2">
    <source>
        <dbReference type="ARBA" id="ARBA00022472"/>
    </source>
</evidence>
<keyword evidence="3" id="KW-0809">Transit peptide</keyword>
<gene>
    <name evidence="4" type="ORF">URODEC1_LOCUS48111</name>
</gene>
<reference evidence="4" key="1">
    <citation type="submission" date="2024-10" db="EMBL/GenBank/DDBJ databases">
        <authorList>
            <person name="Ryan C."/>
        </authorList>
    </citation>
    <scope>NUCLEOTIDE SEQUENCE [LARGE SCALE GENOMIC DNA]</scope>
</reference>
<evidence type="ECO:0000313" key="5">
    <source>
        <dbReference type="Proteomes" id="UP001497457"/>
    </source>
</evidence>
<comment type="similarity">
    <text evidence="1">Belongs to the mTERF family.</text>
</comment>
<dbReference type="GO" id="GO:0006353">
    <property type="term" value="P:DNA-templated transcription termination"/>
    <property type="evidence" value="ECO:0007669"/>
    <property type="project" value="UniProtKB-KW"/>
</dbReference>
<dbReference type="InterPro" id="IPR038538">
    <property type="entry name" value="MTERF_sf"/>
</dbReference>
<keyword evidence="2" id="KW-0806">Transcription termination</keyword>
<keyword evidence="2" id="KW-0805">Transcription regulation</keyword>
<keyword evidence="2" id="KW-0804">Transcription</keyword>
<dbReference type="Pfam" id="PF02536">
    <property type="entry name" value="mTERF"/>
    <property type="match status" value="2"/>
</dbReference>
<organism evidence="4 5">
    <name type="scientific">Urochloa decumbens</name>
    <dbReference type="NCBI Taxonomy" id="240449"/>
    <lineage>
        <taxon>Eukaryota</taxon>
        <taxon>Viridiplantae</taxon>
        <taxon>Streptophyta</taxon>
        <taxon>Embryophyta</taxon>
        <taxon>Tracheophyta</taxon>
        <taxon>Spermatophyta</taxon>
        <taxon>Magnoliopsida</taxon>
        <taxon>Liliopsida</taxon>
        <taxon>Poales</taxon>
        <taxon>Poaceae</taxon>
        <taxon>PACMAD clade</taxon>
        <taxon>Panicoideae</taxon>
        <taxon>Panicodae</taxon>
        <taxon>Paniceae</taxon>
        <taxon>Melinidinae</taxon>
        <taxon>Urochloa</taxon>
    </lineage>
</organism>
<accession>A0ABC8ZZ73</accession>
<evidence type="ECO:0000256" key="3">
    <source>
        <dbReference type="ARBA" id="ARBA00022946"/>
    </source>
</evidence>
<dbReference type="Proteomes" id="UP001497457">
    <property type="component" value="Chromosome 2b"/>
</dbReference>
<evidence type="ECO:0000313" key="4">
    <source>
        <dbReference type="EMBL" id="CAL4966998.1"/>
    </source>
</evidence>
<evidence type="ECO:0000256" key="1">
    <source>
        <dbReference type="ARBA" id="ARBA00007692"/>
    </source>
</evidence>
<dbReference type="PANTHER" id="PTHR13068">
    <property type="entry name" value="CGI-12 PROTEIN-RELATED"/>
    <property type="match status" value="1"/>
</dbReference>
<dbReference type="SMART" id="SM00733">
    <property type="entry name" value="Mterf"/>
    <property type="match status" value="8"/>
</dbReference>
<protein>
    <submittedName>
        <fullName evidence="4">Uncharacterized protein</fullName>
    </submittedName>
</protein>
<dbReference type="PANTHER" id="PTHR13068:SF35">
    <property type="entry name" value="MITOCHONDRIAL TRANSCRIPTION TERMINATION FACTOR FAMILY PROTEIN"/>
    <property type="match status" value="1"/>
</dbReference>
<dbReference type="InterPro" id="IPR003690">
    <property type="entry name" value="MTERF"/>
</dbReference>
<dbReference type="Gene3D" id="1.25.70.10">
    <property type="entry name" value="Transcription termination factor 3, mitochondrial"/>
    <property type="match status" value="2"/>
</dbReference>
<proteinExistence type="inferred from homology"/>
<name>A0ABC8ZZ73_9POAL</name>
<sequence>MLRLQKHLLPLHRSASPINLSFQRALLSIAAAASSSPGHFAAEDYLVSSCGLTREEAAKAAKCFSHWKSPANADAVLAFLTGPALGLSKADIALLVAKDPRILNCSVDNNLRARLDGFRRHGFSAAQIRSFFRRAPACFRCCNFDEKLGFWMSVLGSPDKFLRIISRNYYVLSSDLDKVVKTNIRLLQERGLSVQDIGIMCVTNPRLLTCNPDVTRALLVRADKLGVPRDSLMFRQAVNTAAGLGPETMASKLKMIGKTLGCSDAEVATMLQMNPMVLRCSREKIQRGYEFLTKVVGVDAKYIQSKPTILLYSLERRLAPRNYVIKVLQEKGLIRKKSELLLDCYNCVLLKLNPAQEQSPAWSVAHAPRILPTSSRNAPLPFLPAVRAGAAATSIHRLLLLYSTSTCTTSASPAAQFVVEDYLATSCGLTPEQARRASRYLPSLKSNVKPDAVRAFLSGIGISKADVAAAVSRDPRFLCFDVDKTLTPRIAQLRDLGLSPPQISRLISIVPDILFGSSRIPRLAFYLSFLGCYDKVHTAIRRSNLYLGQDLEGAVKPNIAFLQQCGLSVSEIAKLLLRVPRMFLLETERVKEIVLCADKLGLSRHSSMFKAALEAIYSTSPRRVSSKLDFLKKALGCSEPEDGGWYGH</sequence>
<dbReference type="EMBL" id="OZ075112">
    <property type="protein sequence ID" value="CAL4966998.1"/>
    <property type="molecule type" value="Genomic_DNA"/>
</dbReference>
<dbReference type="AlphaFoldDB" id="A0ABC8ZZ73"/>
<dbReference type="FunFam" id="1.25.70.10:FF:000001">
    <property type="entry name" value="Mitochondrial transcription termination factor-like"/>
    <property type="match status" value="1"/>
</dbReference>
<keyword evidence="5" id="KW-1185">Reference proteome</keyword>